<dbReference type="PANTHER" id="PTHR46796:SF15">
    <property type="entry name" value="BLL1074 PROTEIN"/>
    <property type="match status" value="1"/>
</dbReference>
<dbReference type="InterPro" id="IPR018062">
    <property type="entry name" value="HTH_AraC-typ_CS"/>
</dbReference>
<organism evidence="5 6">
    <name type="scientific">Krasilnikovia cinnamomea</name>
    <dbReference type="NCBI Taxonomy" id="349313"/>
    <lineage>
        <taxon>Bacteria</taxon>
        <taxon>Bacillati</taxon>
        <taxon>Actinomycetota</taxon>
        <taxon>Actinomycetes</taxon>
        <taxon>Micromonosporales</taxon>
        <taxon>Micromonosporaceae</taxon>
        <taxon>Krasilnikovia</taxon>
    </lineage>
</organism>
<dbReference type="PROSITE" id="PS01124">
    <property type="entry name" value="HTH_ARAC_FAMILY_2"/>
    <property type="match status" value="1"/>
</dbReference>
<keyword evidence="2 5" id="KW-0238">DNA-binding</keyword>
<dbReference type="AlphaFoldDB" id="A0A4Q7ZPL8"/>
<evidence type="ECO:0000256" key="2">
    <source>
        <dbReference type="ARBA" id="ARBA00023125"/>
    </source>
</evidence>
<dbReference type="RefSeq" id="WP_130510911.1">
    <property type="nucleotide sequence ID" value="NZ_SHKY01000001.1"/>
</dbReference>
<dbReference type="InterPro" id="IPR050204">
    <property type="entry name" value="AraC_XylS_family_regulators"/>
</dbReference>
<dbReference type="Gene3D" id="1.10.10.60">
    <property type="entry name" value="Homeodomain-like"/>
    <property type="match status" value="1"/>
</dbReference>
<proteinExistence type="predicted"/>
<dbReference type="Pfam" id="PF20240">
    <property type="entry name" value="DUF6597"/>
    <property type="match status" value="1"/>
</dbReference>
<evidence type="ECO:0000256" key="3">
    <source>
        <dbReference type="ARBA" id="ARBA00023163"/>
    </source>
</evidence>
<evidence type="ECO:0000259" key="4">
    <source>
        <dbReference type="PROSITE" id="PS01124"/>
    </source>
</evidence>
<dbReference type="Pfam" id="PF12833">
    <property type="entry name" value="HTH_18"/>
    <property type="match status" value="1"/>
</dbReference>
<protein>
    <submittedName>
        <fullName evidence="5">AraC-like DNA-binding protein</fullName>
    </submittedName>
</protein>
<comment type="caution">
    <text evidence="5">The sequence shown here is derived from an EMBL/GenBank/DDBJ whole genome shotgun (WGS) entry which is preliminary data.</text>
</comment>
<name>A0A4Q7ZPL8_9ACTN</name>
<dbReference type="GO" id="GO:0043565">
    <property type="term" value="F:sequence-specific DNA binding"/>
    <property type="evidence" value="ECO:0007669"/>
    <property type="project" value="InterPro"/>
</dbReference>
<feature type="domain" description="HTH araC/xylS-type" evidence="4">
    <location>
        <begin position="142"/>
        <end position="222"/>
    </location>
</feature>
<dbReference type="SMART" id="SM00342">
    <property type="entry name" value="HTH_ARAC"/>
    <property type="match status" value="1"/>
</dbReference>
<reference evidence="5 6" key="1">
    <citation type="submission" date="2019-02" db="EMBL/GenBank/DDBJ databases">
        <title>Sequencing the genomes of 1000 actinobacteria strains.</title>
        <authorList>
            <person name="Klenk H.-P."/>
        </authorList>
    </citation>
    <scope>NUCLEOTIDE SEQUENCE [LARGE SCALE GENOMIC DNA]</scope>
    <source>
        <strain evidence="5 6">DSM 45162</strain>
    </source>
</reference>
<dbReference type="InterPro" id="IPR046532">
    <property type="entry name" value="DUF6597"/>
</dbReference>
<keyword evidence="6" id="KW-1185">Reference proteome</keyword>
<accession>A0A4Q7ZPL8</accession>
<dbReference type="EMBL" id="SHKY01000001">
    <property type="protein sequence ID" value="RZU52279.1"/>
    <property type="molecule type" value="Genomic_DNA"/>
</dbReference>
<dbReference type="Proteomes" id="UP000292564">
    <property type="component" value="Unassembled WGS sequence"/>
</dbReference>
<sequence length="222" mass="23434">MYAQAPSSIHPLVVAWHAMTPPGGQVVRVLPDGCLDLIWRDGAVFVAGPDTAARLHPTAGGTRFAALRFAAGTGPPLLRVPADALTDRAVPLAEFWPAAEVRRLAGADDPLAALEAVVRRRWRDPDPTLVALAAGARAGRPVAALAETLQLSPRQLHRRCQTSFGYGPKALGRILRLRRALALAVGGHPFAQVAADAGYADQAHLCRDVRALAGVPLRTLVG</sequence>
<dbReference type="InterPro" id="IPR018060">
    <property type="entry name" value="HTH_AraC"/>
</dbReference>
<evidence type="ECO:0000313" key="5">
    <source>
        <dbReference type="EMBL" id="RZU52279.1"/>
    </source>
</evidence>
<dbReference type="GO" id="GO:0003700">
    <property type="term" value="F:DNA-binding transcription factor activity"/>
    <property type="evidence" value="ECO:0007669"/>
    <property type="project" value="InterPro"/>
</dbReference>
<dbReference type="PROSITE" id="PS00041">
    <property type="entry name" value="HTH_ARAC_FAMILY_1"/>
    <property type="match status" value="1"/>
</dbReference>
<evidence type="ECO:0000256" key="1">
    <source>
        <dbReference type="ARBA" id="ARBA00023015"/>
    </source>
</evidence>
<keyword evidence="1" id="KW-0805">Transcription regulation</keyword>
<gene>
    <name evidence="5" type="ORF">EV385_4127</name>
</gene>
<dbReference type="OrthoDB" id="9815799at2"/>
<keyword evidence="3" id="KW-0804">Transcription</keyword>
<evidence type="ECO:0000313" key="6">
    <source>
        <dbReference type="Proteomes" id="UP000292564"/>
    </source>
</evidence>
<dbReference type="PANTHER" id="PTHR46796">
    <property type="entry name" value="HTH-TYPE TRANSCRIPTIONAL ACTIVATOR RHAS-RELATED"/>
    <property type="match status" value="1"/>
</dbReference>